<sequence>MHAFSLVFVLAAISSILAHPVHQEQRREIRVIGREQSTKVVARETSADLELLSTGNKAFRDNLAATDPGLLKKLTDEGQSPPFMFLGCSDSRVSEGTVFNAKPGMLFTERNIANQFQSSDTNSQSVLSYAVAVLGVKHVIVMGHYGCGGVAASIASTPRTQIDAANGAVQNWIEPIREIFRTSDRPEIVELRTKNAGKTDIEEPEINEPGFRALVEENVKASHYALLKSGAANSTTITGRSGENGPIGDVFIHGWVYDLANGEVRDLGISVGPPGKTIPTAPVSAVAKSAVNSVDAHATPRKRCERLCMAKRSLSGFFGKTVG</sequence>
<dbReference type="AlphaFoldDB" id="A0A0C3CSA6"/>
<comment type="cofactor">
    <cofactor evidence="7">
        <name>Zn(2+)</name>
        <dbReference type="ChEBI" id="CHEBI:29105"/>
    </cofactor>
    <text evidence="7">Binds 1 zinc ion per subunit.</text>
</comment>
<dbReference type="PANTHER" id="PTHR11002:SF76">
    <property type="entry name" value="CARBONIC ANHYDRASE"/>
    <property type="match status" value="1"/>
</dbReference>
<dbReference type="GO" id="GO:0034599">
    <property type="term" value="P:cellular response to oxidative stress"/>
    <property type="evidence" value="ECO:0007669"/>
    <property type="project" value="TreeGrafter"/>
</dbReference>
<keyword evidence="5 8" id="KW-0456">Lyase</keyword>
<keyword evidence="11" id="KW-1185">Reference proteome</keyword>
<dbReference type="SMART" id="SM00947">
    <property type="entry name" value="Pro_CA"/>
    <property type="match status" value="1"/>
</dbReference>
<dbReference type="InterPro" id="IPR036874">
    <property type="entry name" value="Carbonic_anhydrase_sf"/>
</dbReference>
<name>A0A0C3CSA6_HEBCY</name>
<keyword evidence="3 7" id="KW-0479">Metal-binding</keyword>
<organism evidence="10 11">
    <name type="scientific">Hebeloma cylindrosporum</name>
    <dbReference type="NCBI Taxonomy" id="76867"/>
    <lineage>
        <taxon>Eukaryota</taxon>
        <taxon>Fungi</taxon>
        <taxon>Dikarya</taxon>
        <taxon>Basidiomycota</taxon>
        <taxon>Agaricomycotina</taxon>
        <taxon>Agaricomycetes</taxon>
        <taxon>Agaricomycetidae</taxon>
        <taxon>Agaricales</taxon>
        <taxon>Agaricineae</taxon>
        <taxon>Hymenogastraceae</taxon>
        <taxon>Hebeloma</taxon>
    </lineage>
</organism>
<evidence type="ECO:0000313" key="11">
    <source>
        <dbReference type="Proteomes" id="UP000053424"/>
    </source>
</evidence>
<evidence type="ECO:0000256" key="3">
    <source>
        <dbReference type="ARBA" id="ARBA00022723"/>
    </source>
</evidence>
<dbReference type="GO" id="GO:0004089">
    <property type="term" value="F:carbonate dehydratase activity"/>
    <property type="evidence" value="ECO:0007669"/>
    <property type="project" value="UniProtKB-UniRule"/>
</dbReference>
<dbReference type="GO" id="GO:0008270">
    <property type="term" value="F:zinc ion binding"/>
    <property type="evidence" value="ECO:0007669"/>
    <property type="project" value="UniProtKB-UniRule"/>
</dbReference>
<dbReference type="SUPFAM" id="SSF53056">
    <property type="entry name" value="beta-carbonic anhydrase, cab"/>
    <property type="match status" value="1"/>
</dbReference>
<evidence type="ECO:0000256" key="7">
    <source>
        <dbReference type="PIRSR" id="PIRSR601765-1"/>
    </source>
</evidence>
<comment type="catalytic activity">
    <reaction evidence="6 8">
        <text>hydrogencarbonate + H(+) = CO2 + H2O</text>
        <dbReference type="Rhea" id="RHEA:10748"/>
        <dbReference type="ChEBI" id="CHEBI:15377"/>
        <dbReference type="ChEBI" id="CHEBI:15378"/>
        <dbReference type="ChEBI" id="CHEBI:16526"/>
        <dbReference type="ChEBI" id="CHEBI:17544"/>
        <dbReference type="EC" id="4.2.1.1"/>
    </reaction>
</comment>
<accession>A0A0C3CSA6</accession>
<dbReference type="Pfam" id="PF00484">
    <property type="entry name" value="Pro_CA"/>
    <property type="match status" value="1"/>
</dbReference>
<comment type="similarity">
    <text evidence="1 8">Belongs to the beta-class carbonic anhydrase family.</text>
</comment>
<dbReference type="Proteomes" id="UP000053424">
    <property type="component" value="Unassembled WGS sequence"/>
</dbReference>
<dbReference type="EC" id="4.2.1.1" evidence="2 8"/>
<dbReference type="OrthoDB" id="10248475at2759"/>
<keyword evidence="4 7" id="KW-0862">Zinc</keyword>
<evidence type="ECO:0000256" key="9">
    <source>
        <dbReference type="SAM" id="SignalP"/>
    </source>
</evidence>
<dbReference type="PANTHER" id="PTHR11002">
    <property type="entry name" value="CARBONIC ANHYDRASE"/>
    <property type="match status" value="1"/>
</dbReference>
<feature type="binding site" evidence="7">
    <location>
        <position position="88"/>
    </location>
    <ligand>
        <name>Zn(2+)</name>
        <dbReference type="ChEBI" id="CHEBI:29105"/>
    </ligand>
</feature>
<feature type="signal peptide" evidence="9">
    <location>
        <begin position="1"/>
        <end position="18"/>
    </location>
</feature>
<feature type="chain" id="PRO_5002173342" description="Carbonic anhydrase" evidence="9">
    <location>
        <begin position="19"/>
        <end position="323"/>
    </location>
</feature>
<comment type="function">
    <text evidence="8">Reversible hydration of carbon dioxide.</text>
</comment>
<evidence type="ECO:0000256" key="8">
    <source>
        <dbReference type="RuleBase" id="RU003956"/>
    </source>
</evidence>
<dbReference type="GO" id="GO:0071244">
    <property type="term" value="P:cellular response to carbon dioxide"/>
    <property type="evidence" value="ECO:0007669"/>
    <property type="project" value="TreeGrafter"/>
</dbReference>
<dbReference type="Gene3D" id="3.40.1050.10">
    <property type="entry name" value="Carbonic anhydrase"/>
    <property type="match status" value="1"/>
</dbReference>
<reference evidence="11" key="2">
    <citation type="submission" date="2015-01" db="EMBL/GenBank/DDBJ databases">
        <title>Evolutionary Origins and Diversification of the Mycorrhizal Mutualists.</title>
        <authorList>
            <consortium name="DOE Joint Genome Institute"/>
            <consortium name="Mycorrhizal Genomics Consortium"/>
            <person name="Kohler A."/>
            <person name="Kuo A."/>
            <person name="Nagy L.G."/>
            <person name="Floudas D."/>
            <person name="Copeland A."/>
            <person name="Barry K.W."/>
            <person name="Cichocki N."/>
            <person name="Veneault-Fourrey C."/>
            <person name="LaButti K."/>
            <person name="Lindquist E.A."/>
            <person name="Lipzen A."/>
            <person name="Lundell T."/>
            <person name="Morin E."/>
            <person name="Murat C."/>
            <person name="Riley R."/>
            <person name="Ohm R."/>
            <person name="Sun H."/>
            <person name="Tunlid A."/>
            <person name="Henrissat B."/>
            <person name="Grigoriev I.V."/>
            <person name="Hibbett D.S."/>
            <person name="Martin F."/>
        </authorList>
    </citation>
    <scope>NUCLEOTIDE SEQUENCE [LARGE SCALE GENOMIC DNA]</scope>
    <source>
        <strain evidence="11">h7</strain>
    </source>
</reference>
<dbReference type="STRING" id="686832.A0A0C3CSA6"/>
<feature type="binding site" evidence="7">
    <location>
        <position position="144"/>
    </location>
    <ligand>
        <name>Zn(2+)</name>
        <dbReference type="ChEBI" id="CHEBI:29105"/>
    </ligand>
</feature>
<evidence type="ECO:0000313" key="10">
    <source>
        <dbReference type="EMBL" id="KIM46959.1"/>
    </source>
</evidence>
<evidence type="ECO:0000256" key="4">
    <source>
        <dbReference type="ARBA" id="ARBA00022833"/>
    </source>
</evidence>
<proteinExistence type="inferred from homology"/>
<keyword evidence="9" id="KW-0732">Signal</keyword>
<dbReference type="InterPro" id="IPR001765">
    <property type="entry name" value="Carbonic_anhydrase"/>
</dbReference>
<gene>
    <name evidence="10" type="ORF">M413DRAFT_7632</name>
</gene>
<evidence type="ECO:0000256" key="1">
    <source>
        <dbReference type="ARBA" id="ARBA00006217"/>
    </source>
</evidence>
<feature type="binding site" evidence="7">
    <location>
        <position position="147"/>
    </location>
    <ligand>
        <name>Zn(2+)</name>
        <dbReference type="ChEBI" id="CHEBI:29105"/>
    </ligand>
</feature>
<evidence type="ECO:0000256" key="6">
    <source>
        <dbReference type="ARBA" id="ARBA00048348"/>
    </source>
</evidence>
<reference evidence="10 11" key="1">
    <citation type="submission" date="2014-04" db="EMBL/GenBank/DDBJ databases">
        <authorList>
            <consortium name="DOE Joint Genome Institute"/>
            <person name="Kuo A."/>
            <person name="Gay G."/>
            <person name="Dore J."/>
            <person name="Kohler A."/>
            <person name="Nagy L.G."/>
            <person name="Floudas D."/>
            <person name="Copeland A."/>
            <person name="Barry K.W."/>
            <person name="Cichocki N."/>
            <person name="Veneault-Fourrey C."/>
            <person name="LaButti K."/>
            <person name="Lindquist E.A."/>
            <person name="Lipzen A."/>
            <person name="Lundell T."/>
            <person name="Morin E."/>
            <person name="Murat C."/>
            <person name="Sun H."/>
            <person name="Tunlid A."/>
            <person name="Henrissat B."/>
            <person name="Grigoriev I.V."/>
            <person name="Hibbett D.S."/>
            <person name="Martin F."/>
            <person name="Nordberg H.P."/>
            <person name="Cantor M.N."/>
            <person name="Hua S.X."/>
        </authorList>
    </citation>
    <scope>NUCLEOTIDE SEQUENCE [LARGE SCALE GENOMIC DNA]</scope>
    <source>
        <strain evidence="11">h7</strain>
    </source>
</reference>
<evidence type="ECO:0000256" key="2">
    <source>
        <dbReference type="ARBA" id="ARBA00012925"/>
    </source>
</evidence>
<protein>
    <recommendedName>
        <fullName evidence="2 8">Carbonic anhydrase</fullName>
        <ecNumber evidence="2 8">4.2.1.1</ecNumber>
    </recommendedName>
    <alternativeName>
        <fullName evidence="8">Carbonate dehydratase</fullName>
    </alternativeName>
</protein>
<dbReference type="HOGENOM" id="CLU_053879_3_2_1"/>
<feature type="binding site" evidence="7">
    <location>
        <position position="90"/>
    </location>
    <ligand>
        <name>Zn(2+)</name>
        <dbReference type="ChEBI" id="CHEBI:29105"/>
    </ligand>
</feature>
<evidence type="ECO:0000256" key="5">
    <source>
        <dbReference type="ARBA" id="ARBA00023239"/>
    </source>
</evidence>
<dbReference type="EMBL" id="KN831770">
    <property type="protein sequence ID" value="KIM46959.1"/>
    <property type="molecule type" value="Genomic_DNA"/>
</dbReference>